<dbReference type="CDD" id="cd05907">
    <property type="entry name" value="VL_LC_FACS_like"/>
    <property type="match status" value="1"/>
</dbReference>
<dbReference type="Pfam" id="PF23562">
    <property type="entry name" value="AMP-binding_C_3"/>
    <property type="match status" value="1"/>
</dbReference>
<gene>
    <name evidence="4" type="ORF">OMM_01411</name>
</gene>
<dbReference type="SUPFAM" id="SSF56801">
    <property type="entry name" value="Acetyl-CoA synthetase-like"/>
    <property type="match status" value="1"/>
</dbReference>
<dbReference type="GO" id="GO:0004467">
    <property type="term" value="F:long-chain fatty acid-CoA ligase activity"/>
    <property type="evidence" value="ECO:0007669"/>
    <property type="project" value="TreeGrafter"/>
</dbReference>
<evidence type="ECO:0000256" key="1">
    <source>
        <dbReference type="ARBA" id="ARBA00022741"/>
    </source>
</evidence>
<dbReference type="PROSITE" id="PS00455">
    <property type="entry name" value="AMP_BINDING"/>
    <property type="match status" value="1"/>
</dbReference>
<dbReference type="Gene3D" id="3.40.50.12780">
    <property type="entry name" value="N-terminal domain of ligase-like"/>
    <property type="match status" value="1"/>
</dbReference>
<reference evidence="5" key="1">
    <citation type="submission" date="2012-11" db="EMBL/GenBank/DDBJ databases">
        <authorList>
            <person name="Lucero-Rivera Y.E."/>
            <person name="Tovar-Ramirez D."/>
        </authorList>
    </citation>
    <scope>NUCLEOTIDE SEQUENCE [LARGE SCALE GENOMIC DNA]</scope>
    <source>
        <strain evidence="5">Araruama</strain>
    </source>
</reference>
<sequence length="602" mass="67228">MTRKESWYEPPYNLVDMFETTVRKFPDRNNIGTQQADGEYHFWTYRQMGERVNNLRGGLAKLGVEKDDAVGVIVKNSVEWAIAAMATYGRGARFVPMYEKEREQIWEYIVEDSGLKVLFVVNTEVYDKVKHLVDKIDTLEKIIIIKGADGPDTFAALEELGKANPVPSVKPHWSDIASLIYTSGTTGDPKGVLLSHGNFTSNVQAAAKAFSHLDETTISLSILPWAHSFGQTGELYLGMYLGGATGLVGSIDTIVDDLQKVKPNILIAVPRIFNRVYDGIHRMMKEKGGISEFLFNLAKSEAEKKRETGRGSILFHILDRIVFSKIRAKFGGNLKMAITGSAVMNPEIGMFFSDIGIQTFDCYGLTETTPAMTINCPGKNKIGSVGSAIDKVTVVIDKSMTGEHSEDGEIICHGPNVMQGYHNKPEKTAAVLFDDPELGVGFRTGDRGRLDDEGFLFITGRFKEEYKLENGKYVHPASIEEDIKLNPYIANAMIFGESKPYNVCLLVPDFEALKSYVESIDCTGKNNDELVQVSTFCDFLENQVVEQLKNIYGGYEIPKKFLIIADDFSIDNGLLTQTMKLRRQKVMDKYGEKLMAMFEELN</sequence>
<dbReference type="InterPro" id="IPR042099">
    <property type="entry name" value="ANL_N_sf"/>
</dbReference>
<dbReference type="GO" id="GO:0016020">
    <property type="term" value="C:membrane"/>
    <property type="evidence" value="ECO:0007669"/>
    <property type="project" value="TreeGrafter"/>
</dbReference>
<proteinExistence type="predicted"/>
<dbReference type="EMBL" id="ATBP01000110">
    <property type="protein sequence ID" value="ETR72813.1"/>
    <property type="molecule type" value="Genomic_DNA"/>
</dbReference>
<dbReference type="PANTHER" id="PTHR43272:SF33">
    <property type="entry name" value="AMP-BINDING DOMAIN-CONTAINING PROTEIN-RELATED"/>
    <property type="match status" value="1"/>
</dbReference>
<dbReference type="InterPro" id="IPR020845">
    <property type="entry name" value="AMP-binding_CS"/>
</dbReference>
<keyword evidence="1" id="KW-0547">Nucleotide-binding</keyword>
<dbReference type="AlphaFoldDB" id="A0A1V1PDH6"/>
<dbReference type="Pfam" id="PF00501">
    <property type="entry name" value="AMP-binding"/>
    <property type="match status" value="1"/>
</dbReference>
<name>A0A1V1PDH6_9BACT</name>
<dbReference type="GO" id="GO:0005524">
    <property type="term" value="F:ATP binding"/>
    <property type="evidence" value="ECO:0007669"/>
    <property type="project" value="UniProtKB-KW"/>
</dbReference>
<feature type="domain" description="AMP-dependent synthetase/ligase" evidence="3">
    <location>
        <begin position="18"/>
        <end position="422"/>
    </location>
</feature>
<keyword evidence="2" id="KW-0067">ATP-binding</keyword>
<evidence type="ECO:0000256" key="2">
    <source>
        <dbReference type="ARBA" id="ARBA00022840"/>
    </source>
</evidence>
<accession>A0A1V1PDH6</accession>
<protein>
    <submittedName>
        <fullName evidence="4">AMP-dependent synthetase/ligase</fullName>
    </submittedName>
</protein>
<evidence type="ECO:0000259" key="3">
    <source>
        <dbReference type="Pfam" id="PF00501"/>
    </source>
</evidence>
<dbReference type="PANTHER" id="PTHR43272">
    <property type="entry name" value="LONG-CHAIN-FATTY-ACID--COA LIGASE"/>
    <property type="match status" value="1"/>
</dbReference>
<dbReference type="Proteomes" id="UP000189670">
    <property type="component" value="Unassembled WGS sequence"/>
</dbReference>
<evidence type="ECO:0000313" key="5">
    <source>
        <dbReference type="Proteomes" id="UP000189670"/>
    </source>
</evidence>
<dbReference type="InterPro" id="IPR000873">
    <property type="entry name" value="AMP-dep_synth/lig_dom"/>
</dbReference>
<comment type="caution">
    <text evidence="4">The sequence shown here is derived from an EMBL/GenBank/DDBJ whole genome shotgun (WGS) entry which is preliminary data.</text>
</comment>
<evidence type="ECO:0000313" key="4">
    <source>
        <dbReference type="EMBL" id="ETR72813.1"/>
    </source>
</evidence>
<keyword evidence="4" id="KW-0436">Ligase</keyword>
<organism evidence="4 5">
    <name type="scientific">Candidatus Magnetoglobus multicellularis str. Araruama</name>
    <dbReference type="NCBI Taxonomy" id="890399"/>
    <lineage>
        <taxon>Bacteria</taxon>
        <taxon>Pseudomonadati</taxon>
        <taxon>Thermodesulfobacteriota</taxon>
        <taxon>Desulfobacteria</taxon>
        <taxon>Desulfobacterales</taxon>
        <taxon>Desulfobacteraceae</taxon>
        <taxon>Candidatus Magnetoglobus</taxon>
    </lineage>
</organism>